<dbReference type="EMBL" id="BMLS01000002">
    <property type="protein sequence ID" value="GGO67358.1"/>
    <property type="molecule type" value="Genomic_DNA"/>
</dbReference>
<feature type="domain" description="Peptidase S26" evidence="8">
    <location>
        <begin position="15"/>
        <end position="195"/>
    </location>
</feature>
<dbReference type="InterPro" id="IPR019533">
    <property type="entry name" value="Peptidase_S26"/>
</dbReference>
<evidence type="ECO:0000259" key="8">
    <source>
        <dbReference type="Pfam" id="PF10502"/>
    </source>
</evidence>
<dbReference type="GO" id="GO:0006465">
    <property type="term" value="P:signal peptide processing"/>
    <property type="evidence" value="ECO:0007669"/>
    <property type="project" value="InterPro"/>
</dbReference>
<dbReference type="AlphaFoldDB" id="A0A918DHT4"/>
<dbReference type="CDD" id="cd06530">
    <property type="entry name" value="S26_SPase_I"/>
    <property type="match status" value="1"/>
</dbReference>
<keyword evidence="10" id="KW-1185">Reference proteome</keyword>
<evidence type="ECO:0000256" key="3">
    <source>
        <dbReference type="ARBA" id="ARBA00013208"/>
    </source>
</evidence>
<evidence type="ECO:0000256" key="6">
    <source>
        <dbReference type="PIRSR" id="PIRSR600223-1"/>
    </source>
</evidence>
<reference evidence="9" key="2">
    <citation type="submission" date="2020-09" db="EMBL/GenBank/DDBJ databases">
        <authorList>
            <person name="Sun Q."/>
            <person name="Zhou Y."/>
        </authorList>
    </citation>
    <scope>NUCLEOTIDE SEQUENCE</scope>
    <source>
        <strain evidence="9">CGMCC 1.7086</strain>
    </source>
</reference>
<feature type="active site" evidence="6">
    <location>
        <position position="39"/>
    </location>
</feature>
<accession>A0A918DHT4</accession>
<feature type="active site" evidence="6">
    <location>
        <position position="93"/>
    </location>
</feature>
<dbReference type="SUPFAM" id="SSF51306">
    <property type="entry name" value="LexA/Signal peptidase"/>
    <property type="match status" value="1"/>
</dbReference>
<keyword evidence="7" id="KW-0645">Protease</keyword>
<organism evidence="9 10">
    <name type="scientific">Bowmanella pacifica</name>
    <dbReference type="NCBI Taxonomy" id="502051"/>
    <lineage>
        <taxon>Bacteria</taxon>
        <taxon>Pseudomonadati</taxon>
        <taxon>Pseudomonadota</taxon>
        <taxon>Gammaproteobacteria</taxon>
        <taxon>Alteromonadales</taxon>
        <taxon>Alteromonadaceae</taxon>
        <taxon>Bowmanella</taxon>
    </lineage>
</organism>
<evidence type="ECO:0000256" key="4">
    <source>
        <dbReference type="ARBA" id="ARBA00019232"/>
    </source>
</evidence>
<evidence type="ECO:0000256" key="7">
    <source>
        <dbReference type="RuleBase" id="RU362042"/>
    </source>
</evidence>
<reference evidence="9" key="1">
    <citation type="journal article" date="2014" name="Int. J. Syst. Evol. Microbiol.">
        <title>Complete genome sequence of Corynebacterium casei LMG S-19264T (=DSM 44701T), isolated from a smear-ripened cheese.</title>
        <authorList>
            <consortium name="US DOE Joint Genome Institute (JGI-PGF)"/>
            <person name="Walter F."/>
            <person name="Albersmeier A."/>
            <person name="Kalinowski J."/>
            <person name="Ruckert C."/>
        </authorList>
    </citation>
    <scope>NUCLEOTIDE SEQUENCE</scope>
    <source>
        <strain evidence="9">CGMCC 1.7086</strain>
    </source>
</reference>
<gene>
    <name evidence="9" type="ORF">GCM10010982_13620</name>
</gene>
<dbReference type="PANTHER" id="PTHR43390:SF1">
    <property type="entry name" value="CHLOROPLAST PROCESSING PEPTIDASE"/>
    <property type="match status" value="1"/>
</dbReference>
<evidence type="ECO:0000256" key="5">
    <source>
        <dbReference type="ARBA" id="ARBA00022801"/>
    </source>
</evidence>
<proteinExistence type="inferred from homology"/>
<comment type="similarity">
    <text evidence="2 7">Belongs to the peptidase S26 family.</text>
</comment>
<dbReference type="PRINTS" id="PR00727">
    <property type="entry name" value="LEADERPTASE"/>
</dbReference>
<comment type="subcellular location">
    <subcellularLocation>
        <location evidence="7">Membrane</location>
        <topology evidence="7">Multi-pass membrane protein</topology>
    </subcellularLocation>
</comment>
<evidence type="ECO:0000256" key="1">
    <source>
        <dbReference type="ARBA" id="ARBA00000677"/>
    </source>
</evidence>
<evidence type="ECO:0000313" key="9">
    <source>
        <dbReference type="EMBL" id="GGO67358.1"/>
    </source>
</evidence>
<protein>
    <recommendedName>
        <fullName evidence="4 7">Signal peptidase I</fullName>
        <ecNumber evidence="3 7">3.4.21.89</ecNumber>
    </recommendedName>
</protein>
<dbReference type="Gene3D" id="2.10.109.10">
    <property type="entry name" value="Umud Fragment, subunit A"/>
    <property type="match status" value="1"/>
</dbReference>
<keyword evidence="5 7" id="KW-0378">Hydrolase</keyword>
<evidence type="ECO:0000256" key="2">
    <source>
        <dbReference type="ARBA" id="ARBA00009370"/>
    </source>
</evidence>
<name>A0A918DHT4_9ALTE</name>
<dbReference type="Pfam" id="PF10502">
    <property type="entry name" value="Peptidase_S26"/>
    <property type="match status" value="1"/>
</dbReference>
<dbReference type="PANTHER" id="PTHR43390">
    <property type="entry name" value="SIGNAL PEPTIDASE I"/>
    <property type="match status" value="1"/>
</dbReference>
<comment type="catalytic activity">
    <reaction evidence="1 7">
        <text>Cleavage of hydrophobic, N-terminal signal or leader sequences from secreted and periplasmic proteins.</text>
        <dbReference type="EC" id="3.4.21.89"/>
    </reaction>
</comment>
<dbReference type="GO" id="GO:0009003">
    <property type="term" value="F:signal peptidase activity"/>
    <property type="evidence" value="ECO:0007669"/>
    <property type="project" value="UniProtKB-EC"/>
</dbReference>
<dbReference type="InterPro" id="IPR036286">
    <property type="entry name" value="LexA/Signal_pep-like_sf"/>
</dbReference>
<dbReference type="InterPro" id="IPR019757">
    <property type="entry name" value="Pept_S26A_signal_pept_1_Lys-AS"/>
</dbReference>
<dbReference type="EC" id="3.4.21.89" evidence="3 7"/>
<sequence>MHKTLSKLLKDNKGLLVFIALMLIFRSAVADWNDVPTGSMKPTILEGDRILVNKLAYDVRLPFSQISLKRLADPARGDIIVFESAKAGNQLVKRVVGIPGDIVEMRNNRLLINGQALDYVALHSTDQGEDLIENLTGVQHSVRIKPGPQPLANFPPVTVPDEAYLALGDNRDNSADSRVIGFVPRHEIRGRAHHVLFSLNYGNYFLPRTNRFYHPI</sequence>
<dbReference type="NCBIfam" id="TIGR02227">
    <property type="entry name" value="sigpep_I_bact"/>
    <property type="match status" value="1"/>
</dbReference>
<dbReference type="RefSeq" id="WP_188692233.1">
    <property type="nucleotide sequence ID" value="NZ_BMLS01000002.1"/>
</dbReference>
<dbReference type="InterPro" id="IPR000223">
    <property type="entry name" value="Pept_S26A_signal_pept_1"/>
</dbReference>
<comment type="caution">
    <text evidence="9">The sequence shown here is derived from an EMBL/GenBank/DDBJ whole genome shotgun (WGS) entry which is preliminary data.</text>
</comment>
<dbReference type="GO" id="GO:0016020">
    <property type="term" value="C:membrane"/>
    <property type="evidence" value="ECO:0007669"/>
    <property type="project" value="UniProtKB-SubCell"/>
</dbReference>
<dbReference type="Proteomes" id="UP000606935">
    <property type="component" value="Unassembled WGS sequence"/>
</dbReference>
<dbReference type="PROSITE" id="PS00760">
    <property type="entry name" value="SPASE_I_2"/>
    <property type="match status" value="1"/>
</dbReference>
<evidence type="ECO:0000313" key="10">
    <source>
        <dbReference type="Proteomes" id="UP000606935"/>
    </source>
</evidence>
<dbReference type="GO" id="GO:0004252">
    <property type="term" value="F:serine-type endopeptidase activity"/>
    <property type="evidence" value="ECO:0007669"/>
    <property type="project" value="InterPro"/>
</dbReference>